<dbReference type="GeneID" id="91572795"/>
<name>A0ABS4YCG5_9ACTN</name>
<dbReference type="InterPro" id="IPR023393">
    <property type="entry name" value="START-like_dom_sf"/>
</dbReference>
<dbReference type="SUPFAM" id="SSF55961">
    <property type="entry name" value="Bet v1-like"/>
    <property type="match status" value="1"/>
</dbReference>
<accession>A0ABS4YCG5</accession>
<dbReference type="RefSeq" id="WP_209517853.1">
    <property type="nucleotide sequence ID" value="NZ_JAGIOH010000001.1"/>
</dbReference>
<evidence type="ECO:0000313" key="2">
    <source>
        <dbReference type="Proteomes" id="UP001519291"/>
    </source>
</evidence>
<sequence>MAHGLRPVGLDFTETAPLRLVCAAHAAAAPGEVYRALADDVEAWPRWFRAVTWARPVEREGRAGREVRLWGGCRFTETVMAAEPVTRYAYRVDETNAPGLRALVEDWLLIPAETGTIVRWTLAVDASAPVRLVLGPARPGVGHAFRGAVRSLDRRLADARGRAG</sequence>
<dbReference type="Gene3D" id="3.30.530.20">
    <property type="match status" value="1"/>
</dbReference>
<reference evidence="1 2" key="1">
    <citation type="submission" date="2021-03" db="EMBL/GenBank/DDBJ databases">
        <title>Sequencing the genomes of 1000 actinobacteria strains.</title>
        <authorList>
            <person name="Klenk H.-P."/>
        </authorList>
    </citation>
    <scope>NUCLEOTIDE SEQUENCE [LARGE SCALE GENOMIC DNA]</scope>
    <source>
        <strain evidence="1 2">DSM 41480</strain>
    </source>
</reference>
<keyword evidence="2" id="KW-1185">Reference proteome</keyword>
<evidence type="ECO:0008006" key="3">
    <source>
        <dbReference type="Google" id="ProtNLM"/>
    </source>
</evidence>
<comment type="caution">
    <text evidence="1">The sequence shown here is derived from an EMBL/GenBank/DDBJ whole genome shotgun (WGS) entry which is preliminary data.</text>
</comment>
<dbReference type="Proteomes" id="UP001519291">
    <property type="component" value="Unassembled WGS sequence"/>
</dbReference>
<protein>
    <recommendedName>
        <fullName evidence="3">Polyketide cyclase / dehydrase and lipid transport</fullName>
    </recommendedName>
</protein>
<evidence type="ECO:0000313" key="1">
    <source>
        <dbReference type="EMBL" id="MBP2406481.1"/>
    </source>
</evidence>
<dbReference type="EMBL" id="JAGIOH010000001">
    <property type="protein sequence ID" value="MBP2406481.1"/>
    <property type="molecule type" value="Genomic_DNA"/>
</dbReference>
<dbReference type="InterPro" id="IPR019587">
    <property type="entry name" value="Polyketide_cyclase/dehydratase"/>
</dbReference>
<organism evidence="1 2">
    <name type="scientific">Streptomyces syringium</name>
    <dbReference type="NCBI Taxonomy" id="76729"/>
    <lineage>
        <taxon>Bacteria</taxon>
        <taxon>Bacillati</taxon>
        <taxon>Actinomycetota</taxon>
        <taxon>Actinomycetes</taxon>
        <taxon>Kitasatosporales</taxon>
        <taxon>Streptomycetaceae</taxon>
        <taxon>Streptomyces</taxon>
    </lineage>
</organism>
<proteinExistence type="predicted"/>
<dbReference type="Pfam" id="PF10604">
    <property type="entry name" value="Polyketide_cyc2"/>
    <property type="match status" value="1"/>
</dbReference>
<gene>
    <name evidence="1" type="ORF">JO379_005950</name>
</gene>